<keyword evidence="2" id="KW-1185">Reference proteome</keyword>
<dbReference type="SUPFAM" id="SSF51182">
    <property type="entry name" value="RmlC-like cupins"/>
    <property type="match status" value="1"/>
</dbReference>
<protein>
    <submittedName>
        <fullName evidence="1">Cupin domain-containing protein</fullName>
    </submittedName>
</protein>
<evidence type="ECO:0000313" key="2">
    <source>
        <dbReference type="Proteomes" id="UP000321933"/>
    </source>
</evidence>
<dbReference type="AlphaFoldDB" id="A0A5C8ZMB0"/>
<dbReference type="InterPro" id="IPR014710">
    <property type="entry name" value="RmlC-like_jellyroll"/>
</dbReference>
<organism evidence="1 2">
    <name type="scientific">Parahaliea aestuarii</name>
    <dbReference type="NCBI Taxonomy" id="1852021"/>
    <lineage>
        <taxon>Bacteria</taxon>
        <taxon>Pseudomonadati</taxon>
        <taxon>Pseudomonadota</taxon>
        <taxon>Gammaproteobacteria</taxon>
        <taxon>Cellvibrionales</taxon>
        <taxon>Halieaceae</taxon>
        <taxon>Parahaliea</taxon>
    </lineage>
</organism>
<evidence type="ECO:0000313" key="1">
    <source>
        <dbReference type="EMBL" id="TXS89613.1"/>
    </source>
</evidence>
<dbReference type="Gene3D" id="2.60.120.10">
    <property type="entry name" value="Jelly Rolls"/>
    <property type="match status" value="1"/>
</dbReference>
<gene>
    <name evidence="1" type="ORF">FVW59_16480</name>
</gene>
<comment type="caution">
    <text evidence="1">The sequence shown here is derived from an EMBL/GenBank/DDBJ whole genome shotgun (WGS) entry which is preliminary data.</text>
</comment>
<proteinExistence type="predicted"/>
<dbReference type="Proteomes" id="UP000321933">
    <property type="component" value="Unassembled WGS sequence"/>
</dbReference>
<name>A0A5C8ZMB0_9GAMM</name>
<dbReference type="OrthoDB" id="7618523at2"/>
<dbReference type="RefSeq" id="WP_148065471.1">
    <property type="nucleotide sequence ID" value="NZ_VRYZ01000008.1"/>
</dbReference>
<dbReference type="InterPro" id="IPR011051">
    <property type="entry name" value="RmlC_Cupin_sf"/>
</dbReference>
<accession>A0A5C8ZMB0</accession>
<dbReference type="EMBL" id="VRYZ01000008">
    <property type="protein sequence ID" value="TXS89613.1"/>
    <property type="molecule type" value="Genomic_DNA"/>
</dbReference>
<reference evidence="1 2" key="1">
    <citation type="submission" date="2019-08" db="EMBL/GenBank/DDBJ databases">
        <title>Parahaliea maris sp. nov., isolated from the surface seawater.</title>
        <authorList>
            <person name="Liu Y."/>
        </authorList>
    </citation>
    <scope>NUCLEOTIDE SEQUENCE [LARGE SCALE GENOMIC DNA]</scope>
    <source>
        <strain evidence="1 2">S2-26</strain>
    </source>
</reference>
<sequence length="180" mass="19893">MSQVSPDQKKAVDGIRIFRAAEATPLTEEQMPMQGMDEGVIAGFTKVVEAGGAEGGGEKVLCLYRDEKPGGFSLCYAWFKSGFVLPRHSHNADCLYYVLGGEIHLGKKVLGKGDGFFVPSDAPYSYQTGENGAEVLEFRNAPFFHILFTNNSEAHWDKVANAFRERGELWKSELVPPTER</sequence>